<feature type="domain" description="RNase H type-1" evidence="2">
    <location>
        <begin position="405"/>
        <end position="544"/>
    </location>
</feature>
<dbReference type="OrthoDB" id="3051850at2759"/>
<dbReference type="AlphaFoldDB" id="A0A8H5GVQ5"/>
<comment type="caution">
    <text evidence="3">The sequence shown here is derived from an EMBL/GenBank/DDBJ whole genome shotgun (WGS) entry which is preliminary data.</text>
</comment>
<proteinExistence type="predicted"/>
<dbReference type="GO" id="GO:0004523">
    <property type="term" value="F:RNA-DNA hybrid ribonuclease activity"/>
    <property type="evidence" value="ECO:0007669"/>
    <property type="project" value="InterPro"/>
</dbReference>
<gene>
    <name evidence="3" type="ORF">D9615_009533</name>
</gene>
<sequence length="600" mass="67394">MEGRATEEITTEEGVDGRLDELVEALQKTIESKVPEKKQSPYVKRWWSRELTDARRMVKRLGRDSWERRDLRGHPAHERYRRARNDYGQKIKDTKRAFWKAWLEEIDAKNVWDANNGKDMEEAAQRVVDMMGREGGGQEWADQHFSLYEVHKFACMGFSRRKEVDPGNPRKRRPATRPSISIGGQQTETKRTHKFLGVVLDQELRFHEQVAHAVGKGASWVSQLKRLAKTNGGMRNGFARQLYQAVVIPSMLYAADVWCTPDIKTKTGAVVKGSRGFITKLARVQRTAAIQILGGYRTTPNDTLDIHADLLPMATQIRKICARSAARIAALPPEHPIRGPAQKAAKLVKRHRAPLHYVMGTLGVDVRKKKVETIDVVRKPPDWECPVEVTIDGRKEEAMERERANEADVRVYTDGSGYKGKVGAAAVLYRGFRQPKVLRKLLGTEKEHTVFEGECVGQILGMELIRRELGIRAATVGTDNQAGMQALMNPGPGTGRYLVDQVIAGIEKITRTRGERQIRIYWTPAHEGIPGNERADREAKRAAEGKETRGIGIPGLAAPLPAPLQLTTCFVYYKVRTLDLRSLLLFQVEGEAPDGGHGQS</sequence>
<dbReference type="SUPFAM" id="SSF53098">
    <property type="entry name" value="Ribonuclease H-like"/>
    <property type="match status" value="1"/>
</dbReference>
<evidence type="ECO:0000313" key="4">
    <source>
        <dbReference type="Proteomes" id="UP000565441"/>
    </source>
</evidence>
<dbReference type="InterPro" id="IPR012337">
    <property type="entry name" value="RNaseH-like_sf"/>
</dbReference>
<dbReference type="InterPro" id="IPR036397">
    <property type="entry name" value="RNaseH_sf"/>
</dbReference>
<dbReference type="Gene3D" id="3.30.420.10">
    <property type="entry name" value="Ribonuclease H-like superfamily/Ribonuclease H"/>
    <property type="match status" value="1"/>
</dbReference>
<dbReference type="PANTHER" id="PTHR33481:SF1">
    <property type="entry name" value="ENDONUCLEASE_EXONUCLEASE_PHOSPHATASE DOMAIN-CONTAINING PROTEIN-RELATED"/>
    <property type="match status" value="1"/>
</dbReference>
<organism evidence="3 4">
    <name type="scientific">Tricholomella constricta</name>
    <dbReference type="NCBI Taxonomy" id="117010"/>
    <lineage>
        <taxon>Eukaryota</taxon>
        <taxon>Fungi</taxon>
        <taxon>Dikarya</taxon>
        <taxon>Basidiomycota</taxon>
        <taxon>Agaricomycotina</taxon>
        <taxon>Agaricomycetes</taxon>
        <taxon>Agaricomycetidae</taxon>
        <taxon>Agaricales</taxon>
        <taxon>Tricholomatineae</taxon>
        <taxon>Lyophyllaceae</taxon>
        <taxon>Tricholomella</taxon>
    </lineage>
</organism>
<evidence type="ECO:0000259" key="2">
    <source>
        <dbReference type="PROSITE" id="PS50879"/>
    </source>
</evidence>
<dbReference type="PROSITE" id="PS50879">
    <property type="entry name" value="RNASE_H_1"/>
    <property type="match status" value="1"/>
</dbReference>
<dbReference type="Pfam" id="PF00075">
    <property type="entry name" value="RNase_H"/>
    <property type="match status" value="1"/>
</dbReference>
<keyword evidence="4" id="KW-1185">Reference proteome</keyword>
<dbReference type="EMBL" id="JAACJP010000045">
    <property type="protein sequence ID" value="KAF5371837.1"/>
    <property type="molecule type" value="Genomic_DNA"/>
</dbReference>
<dbReference type="GO" id="GO:0003676">
    <property type="term" value="F:nucleic acid binding"/>
    <property type="evidence" value="ECO:0007669"/>
    <property type="project" value="InterPro"/>
</dbReference>
<evidence type="ECO:0000313" key="3">
    <source>
        <dbReference type="EMBL" id="KAF5371837.1"/>
    </source>
</evidence>
<evidence type="ECO:0000256" key="1">
    <source>
        <dbReference type="SAM" id="MobiDB-lite"/>
    </source>
</evidence>
<reference evidence="3 4" key="1">
    <citation type="journal article" date="2020" name="ISME J.">
        <title>Uncovering the hidden diversity of litter-decomposition mechanisms in mushroom-forming fungi.</title>
        <authorList>
            <person name="Floudas D."/>
            <person name="Bentzer J."/>
            <person name="Ahren D."/>
            <person name="Johansson T."/>
            <person name="Persson P."/>
            <person name="Tunlid A."/>
        </authorList>
    </citation>
    <scope>NUCLEOTIDE SEQUENCE [LARGE SCALE GENOMIC DNA]</scope>
    <source>
        <strain evidence="3 4">CBS 661.87</strain>
    </source>
</reference>
<dbReference type="CDD" id="cd09276">
    <property type="entry name" value="Rnase_HI_RT_non_LTR"/>
    <property type="match status" value="1"/>
</dbReference>
<dbReference type="PANTHER" id="PTHR33481">
    <property type="entry name" value="REVERSE TRANSCRIPTASE"/>
    <property type="match status" value="1"/>
</dbReference>
<feature type="compositionally biased region" description="Polar residues" evidence="1">
    <location>
        <begin position="178"/>
        <end position="187"/>
    </location>
</feature>
<dbReference type="Proteomes" id="UP000565441">
    <property type="component" value="Unassembled WGS sequence"/>
</dbReference>
<dbReference type="InterPro" id="IPR002156">
    <property type="entry name" value="RNaseH_domain"/>
</dbReference>
<protein>
    <recommendedName>
        <fullName evidence="2">RNase H type-1 domain-containing protein</fullName>
    </recommendedName>
</protein>
<name>A0A8H5GVQ5_9AGAR</name>
<accession>A0A8H5GVQ5</accession>
<feature type="region of interest" description="Disordered" evidence="1">
    <location>
        <begin position="161"/>
        <end position="187"/>
    </location>
</feature>